<evidence type="ECO:0000313" key="2">
    <source>
        <dbReference type="Proteomes" id="UP001464891"/>
    </source>
</evidence>
<dbReference type="Proteomes" id="UP001464891">
    <property type="component" value="Unassembled WGS sequence"/>
</dbReference>
<gene>
    <name evidence="1" type="ORF">NC998_26150</name>
</gene>
<keyword evidence="2" id="KW-1185">Reference proteome</keyword>
<comment type="caution">
    <text evidence="1">The sequence shown here is derived from an EMBL/GenBank/DDBJ whole genome shotgun (WGS) entry which is preliminary data.</text>
</comment>
<proteinExistence type="predicted"/>
<evidence type="ECO:0000313" key="1">
    <source>
        <dbReference type="EMBL" id="MEP0820576.1"/>
    </source>
</evidence>
<name>A0ABV0JFM7_9CYAN</name>
<accession>A0ABV0JFM7</accession>
<dbReference type="EMBL" id="JAMPKM010000034">
    <property type="protein sequence ID" value="MEP0820576.1"/>
    <property type="molecule type" value="Genomic_DNA"/>
</dbReference>
<evidence type="ECO:0008006" key="3">
    <source>
        <dbReference type="Google" id="ProtNLM"/>
    </source>
</evidence>
<reference evidence="1 2" key="1">
    <citation type="submission" date="2022-04" db="EMBL/GenBank/DDBJ databases">
        <title>Positive selection, recombination, and allopatry shape intraspecific diversity of widespread and dominant cyanobacteria.</title>
        <authorList>
            <person name="Wei J."/>
            <person name="Shu W."/>
            <person name="Hu C."/>
        </authorList>
    </citation>
    <scope>NUCLEOTIDE SEQUENCE [LARGE SCALE GENOMIC DNA]</scope>
    <source>
        <strain evidence="1 2">GB2-A4</strain>
    </source>
</reference>
<organism evidence="1 2">
    <name type="scientific">Trichocoleus desertorum GB2-A4</name>
    <dbReference type="NCBI Taxonomy" id="2933944"/>
    <lineage>
        <taxon>Bacteria</taxon>
        <taxon>Bacillati</taxon>
        <taxon>Cyanobacteriota</taxon>
        <taxon>Cyanophyceae</taxon>
        <taxon>Leptolyngbyales</taxon>
        <taxon>Trichocoleusaceae</taxon>
        <taxon>Trichocoleus</taxon>
    </lineage>
</organism>
<protein>
    <recommendedName>
        <fullName evidence="3">DUF3854 domain-containing protein</fullName>
    </recommendedName>
</protein>
<sequence length="1058" mass="119402">MTFADTSSHIPGYKFVGRTKDDLWGKWVKDDGHAWTNQEHQQWRQERKRLWEQFAQNEQQKYAIALSAEERDPLYRKLLNQLSLHHLDREDLLKRGLTDEQIKACGVKSVEQWQKLDSPLSHTLPGVNLTGDRLNTPAAGYLWPIRNVEGQIVGSQERFRDARNGWRHCWVTSATKSRPHGPSPHLPNGELPLAVHRPLEIKRNAIALVEGVGAKPFILSQRLGIITIGAAGGQFASSRKTLRHTLSVLSAELNTRVIEFHPDAGAVFNRQVLRQYRATWKLLYQWGYEVRVAWWGQKAKDAPDIDELVDYSQIQWITTAQFEAIAHPHFAWLTQIKRKLQRPQNSLRSASALRQALGDSEVVSYQPGERLTTWAQGINQGHRYILDTSPPGSGKSFDAGNIDPCQIADHLHQVIYISDQHRNPSVETLSITNGWVDLEARHAGLITEKTPNGSDRLRRAKLGQVPSHPANCARTGLIGTLRTKQIQGADTAAVVCGTCHLREACIHAEGPGYGFLNQRHSALSSPQLRSHPDSLPAPLEYDYASTISIWDEPGQSFQVKRDIVITRADLEQTIVALVTYPDLLQQVQPLIAELLPYLDGQIKLPKFGQNHSQVLALLPDVDQVSISALEKALQPNLSFLDTTTQYGVASADLPPSLRKKFTFKDEELASQAEQTLIKQWLPDLLRVLTGKTQGALRLHQRLLTLSLLDTRHRAIAQASSAIIFLDATLSREDLALKLGCDPREIYLCYQVTPLIDNLRLLQVTDTGRMGMQRGKDQQRRTAAILNYYQTKDSKIQVIDFKRFANQNMGAWWRDSRGVNDFEEITTLILVGTPCRNLGDLLAEYGILSGCHHLEDPGFKAFVDRAIRADMYQAIGRLRAHRRSNEMLQVIILSDFDLQLTNVELTKASAITLEAANKFETFTLAIEQAVQQLQADGKKVTQSAIAALTDYSQQYISRYWKLLQTLLEVFNSKGSKKFEAQPNEIAVIMEEAIQACQDTPQLLTTIGEVFLGWVTPRQWQRLWHQLSQQAQLKILTALLLTLPSNELTELYRGYGYARH</sequence>